<dbReference type="EMBL" id="JABWGN010000022">
    <property type="protein sequence ID" value="NUW37678.1"/>
    <property type="molecule type" value="Genomic_DNA"/>
</dbReference>
<feature type="chain" id="PRO_5039567450" description="EfeO-type cupredoxin-like domain-containing protein" evidence="1">
    <location>
        <begin position="34"/>
        <end position="134"/>
    </location>
</feature>
<name>A0A7Y6IG69_9ACTN</name>
<keyword evidence="3" id="KW-1185">Reference proteome</keyword>
<dbReference type="SUPFAM" id="SSF49503">
    <property type="entry name" value="Cupredoxins"/>
    <property type="match status" value="1"/>
</dbReference>
<feature type="signal peptide" evidence="1">
    <location>
        <begin position="1"/>
        <end position="33"/>
    </location>
</feature>
<comment type="caution">
    <text evidence="2">The sequence shown here is derived from an EMBL/GenBank/DDBJ whole genome shotgun (WGS) entry which is preliminary data.</text>
</comment>
<evidence type="ECO:0008006" key="4">
    <source>
        <dbReference type="Google" id="ProtNLM"/>
    </source>
</evidence>
<evidence type="ECO:0000313" key="2">
    <source>
        <dbReference type="EMBL" id="NUW37678.1"/>
    </source>
</evidence>
<sequence>MFTSVRSAPMTRLAAVLASAALTLTVGAPAAMATPQVPAGTSGTVAVPVREGSFFIALPRHGFRAGTVNFRIKNVGWHRHALSVAGPGVRSTSAVMPPGGRTSLTVALKKGRYLLWCPVDHHRQRGMWTWIWVR</sequence>
<reference evidence="2 3" key="1">
    <citation type="submission" date="2020-06" db="EMBL/GenBank/DDBJ databases">
        <title>Nonomuraea sp. SMC257, a novel actinomycete isolated from soil.</title>
        <authorList>
            <person name="Chanama M."/>
        </authorList>
    </citation>
    <scope>NUCLEOTIDE SEQUENCE [LARGE SCALE GENOMIC DNA]</scope>
    <source>
        <strain evidence="2 3">SMC257</strain>
    </source>
</reference>
<dbReference type="InterPro" id="IPR008972">
    <property type="entry name" value="Cupredoxin"/>
</dbReference>
<gene>
    <name evidence="2" type="ORF">HTZ77_40680</name>
</gene>
<dbReference type="RefSeq" id="WP_175595122.1">
    <property type="nucleotide sequence ID" value="NZ_JABWGN010000022.1"/>
</dbReference>
<dbReference type="AlphaFoldDB" id="A0A7Y6IG69"/>
<evidence type="ECO:0000313" key="3">
    <source>
        <dbReference type="Proteomes" id="UP000586042"/>
    </source>
</evidence>
<accession>A0A7Y6IG69</accession>
<evidence type="ECO:0000256" key="1">
    <source>
        <dbReference type="SAM" id="SignalP"/>
    </source>
</evidence>
<dbReference type="Proteomes" id="UP000586042">
    <property type="component" value="Unassembled WGS sequence"/>
</dbReference>
<protein>
    <recommendedName>
        <fullName evidence="4">EfeO-type cupredoxin-like domain-containing protein</fullName>
    </recommendedName>
</protein>
<organism evidence="2 3">
    <name type="scientific">Nonomuraea montanisoli</name>
    <dbReference type="NCBI Taxonomy" id="2741721"/>
    <lineage>
        <taxon>Bacteria</taxon>
        <taxon>Bacillati</taxon>
        <taxon>Actinomycetota</taxon>
        <taxon>Actinomycetes</taxon>
        <taxon>Streptosporangiales</taxon>
        <taxon>Streptosporangiaceae</taxon>
        <taxon>Nonomuraea</taxon>
    </lineage>
</organism>
<proteinExistence type="predicted"/>
<dbReference type="Gene3D" id="2.60.40.420">
    <property type="entry name" value="Cupredoxins - blue copper proteins"/>
    <property type="match status" value="1"/>
</dbReference>
<keyword evidence="1" id="KW-0732">Signal</keyword>